<name>A0AA90H8K1_9ACTN</name>
<accession>A0AA90H8K1</accession>
<organism evidence="2">
    <name type="scientific">Streptantibioticus silvisoli</name>
    <dbReference type="NCBI Taxonomy" id="2705255"/>
    <lineage>
        <taxon>Bacteria</taxon>
        <taxon>Bacillati</taxon>
        <taxon>Actinomycetota</taxon>
        <taxon>Actinomycetes</taxon>
        <taxon>Kitasatosporales</taxon>
        <taxon>Streptomycetaceae</taxon>
        <taxon>Streptantibioticus</taxon>
    </lineage>
</organism>
<dbReference type="AlphaFoldDB" id="A0AA90H8K1"/>
<feature type="region of interest" description="Disordered" evidence="1">
    <location>
        <begin position="1"/>
        <end position="20"/>
    </location>
</feature>
<gene>
    <name evidence="2" type="ORF">POF50_011260</name>
</gene>
<proteinExistence type="predicted"/>
<sequence length="391" mass="42840">MTNAPKLDEDQLGVWETHPERRPRAGTIDLLCQLYNTHAQGLGFTGDYRNTDPPVATTAHSRTKTQQGTAVAGTIERQAAEARKRLDRTLARGTVTPSQLDALDERLMCLRHEYLYTAPAPMLNTLLAELDEVRELAGERQPAAVQKRLSEMIALLATMVADALMKLGALRDSRAWYATARTSADDSGTTELRVLVRAQAAMLPYYYGPLSSAVALAREARLLSRHRPTPMGVLAAAAEARALARQGDAGGAQHAVRIALADFERCEHGPADDAFAFPERRLLLYLSGAYTFLGMTRQARDVQQRALRLYPERTGIDPALLRIEEAIGLAQDHSLTEACQLATATYLRLPEEQRTPILGARAQHIIDVLPPAMRSARAARELGEVLALPPA</sequence>
<evidence type="ECO:0000313" key="2">
    <source>
        <dbReference type="EMBL" id="MDI5969907.1"/>
    </source>
</evidence>
<comment type="caution">
    <text evidence="2">The sequence shown here is derived from an EMBL/GenBank/DDBJ whole genome shotgun (WGS) entry which is preliminary data.</text>
</comment>
<reference evidence="2" key="1">
    <citation type="submission" date="2023-05" db="EMBL/GenBank/DDBJ databases">
        <title>Streptantibioticus silvisoli sp. nov., acidotolerant actinomycetes 1 from pine litter.</title>
        <authorList>
            <person name="Swiecimska M."/>
            <person name="Golinska P."/>
            <person name="Sangal V."/>
            <person name="Wachnowicz B."/>
            <person name="Goodfellow M."/>
        </authorList>
    </citation>
    <scope>NUCLEOTIDE SEQUENCE</scope>
    <source>
        <strain evidence="2">SL13</strain>
    </source>
</reference>
<dbReference type="EMBL" id="JABXJJ020000012">
    <property type="protein sequence ID" value="MDI5969907.1"/>
    <property type="molecule type" value="Genomic_DNA"/>
</dbReference>
<protein>
    <submittedName>
        <fullName evidence="2">XRE family transcriptional regulator</fullName>
    </submittedName>
</protein>
<dbReference type="RefSeq" id="WP_271313043.1">
    <property type="nucleotide sequence ID" value="NZ_JABXJJ020000012.1"/>
</dbReference>
<evidence type="ECO:0000256" key="1">
    <source>
        <dbReference type="SAM" id="MobiDB-lite"/>
    </source>
</evidence>